<dbReference type="EMBL" id="QMIF01000032">
    <property type="protein sequence ID" value="TVM30007.1"/>
    <property type="molecule type" value="Genomic_DNA"/>
</dbReference>
<keyword evidence="6" id="KW-1185">Reference proteome</keyword>
<dbReference type="GO" id="GO:0016787">
    <property type="term" value="F:hydrolase activity"/>
    <property type="evidence" value="ECO:0007669"/>
    <property type="project" value="UniProtKB-KW"/>
</dbReference>
<gene>
    <name evidence="4" type="ORF">DQK91_21775</name>
    <name evidence="3" type="ORF">E8L03_16800</name>
</gene>
<proteinExistence type="predicted"/>
<evidence type="ECO:0000256" key="1">
    <source>
        <dbReference type="ARBA" id="ARBA00022801"/>
    </source>
</evidence>
<dbReference type="PANTHER" id="PTHR43540:SF1">
    <property type="entry name" value="ISOCHORISMATASE HYDROLASE"/>
    <property type="match status" value="1"/>
</dbReference>
<dbReference type="RefSeq" id="WP_144307518.1">
    <property type="nucleotide sequence ID" value="NZ_CP039543.1"/>
</dbReference>
<dbReference type="Proteomes" id="UP000434052">
    <property type="component" value="Unassembled WGS sequence"/>
</dbReference>
<dbReference type="InterPro" id="IPR036380">
    <property type="entry name" value="Isochorismatase-like_sf"/>
</dbReference>
<dbReference type="Pfam" id="PF00857">
    <property type="entry name" value="Isochorismatase"/>
    <property type="match status" value="1"/>
</dbReference>
<evidence type="ECO:0000313" key="5">
    <source>
        <dbReference type="Proteomes" id="UP000434052"/>
    </source>
</evidence>
<dbReference type="PANTHER" id="PTHR43540">
    <property type="entry name" value="PEROXYUREIDOACRYLATE/UREIDOACRYLATE AMIDOHYDROLASE-RELATED"/>
    <property type="match status" value="1"/>
</dbReference>
<protein>
    <submittedName>
        <fullName evidence="4">Cysteine hydrolase</fullName>
    </submittedName>
</protein>
<evidence type="ECO:0000313" key="6">
    <source>
        <dbReference type="Proteomes" id="UP000503251"/>
    </source>
</evidence>
<dbReference type="Gene3D" id="3.40.50.850">
    <property type="entry name" value="Isochorismatase-like"/>
    <property type="match status" value="1"/>
</dbReference>
<reference evidence="3 6" key="2">
    <citation type="submission" date="2019-04" db="EMBL/GenBank/DDBJ databases">
        <title>Isolation and culture of sulfate reducing bacteria from the cold seep of the South China Sea.</title>
        <authorList>
            <person name="Sun C."/>
            <person name="Liu R."/>
        </authorList>
    </citation>
    <scope>NUCLEOTIDE SEQUENCE [LARGE SCALE GENOMIC DNA]</scope>
    <source>
        <strain evidence="3 6">CS1</strain>
    </source>
</reference>
<dbReference type="EMBL" id="CP039543">
    <property type="protein sequence ID" value="QJT10479.1"/>
    <property type="molecule type" value="Genomic_DNA"/>
</dbReference>
<dbReference type="SUPFAM" id="SSF52499">
    <property type="entry name" value="Isochorismatase-like hydrolases"/>
    <property type="match status" value="1"/>
</dbReference>
<evidence type="ECO:0000259" key="2">
    <source>
        <dbReference type="Pfam" id="PF00857"/>
    </source>
</evidence>
<sequence length="186" mass="19904">MSPTPQDVLLLIDVQNDYFPGGTMELEGQDAAAANCARLLARFRERELPVVHIRHESIRPGSTFFLPGTEGAEIHESVAPLPSEPVITKHYPNAFRGTGLSMVLLPLHSKRLIVAGSMSHMCIDATVRAAFDLGHSCTVAHDACATRTLSFNGADIPAAQVHGSFMAALGQAFAEVVDTETILGEV</sequence>
<evidence type="ECO:0000313" key="4">
    <source>
        <dbReference type="EMBL" id="TVM30007.1"/>
    </source>
</evidence>
<name>A0A6P1Z9Q9_9BACT</name>
<dbReference type="CDD" id="cd01014">
    <property type="entry name" value="nicotinamidase_related"/>
    <property type="match status" value="1"/>
</dbReference>
<dbReference type="AlphaFoldDB" id="A0A6P1Z9Q9"/>
<evidence type="ECO:0000313" key="3">
    <source>
        <dbReference type="EMBL" id="QJT10479.1"/>
    </source>
</evidence>
<reference evidence="4 5" key="1">
    <citation type="submission" date="2018-06" db="EMBL/GenBank/DDBJ databases">
        <title>Complete genome of Desulfovibrio marinus P48SEP.</title>
        <authorList>
            <person name="Crispim J.S."/>
            <person name="Vidigal P.M.P."/>
            <person name="Silva L.C.F."/>
            <person name="Araujo L.C."/>
            <person name="Laguardia C.N."/>
            <person name="Dias R.S."/>
            <person name="Sousa M.P."/>
            <person name="Paula S.O."/>
            <person name="Silva C."/>
        </authorList>
    </citation>
    <scope>NUCLEOTIDE SEQUENCE [LARGE SCALE GENOMIC DNA]</scope>
    <source>
        <strain evidence="4 5">P48SEP</strain>
    </source>
</reference>
<dbReference type="OrthoDB" id="9791276at2"/>
<keyword evidence="1 4" id="KW-0378">Hydrolase</keyword>
<feature type="domain" description="Isochorismatase-like" evidence="2">
    <location>
        <begin position="8"/>
        <end position="180"/>
    </location>
</feature>
<accession>A0A6P1Z9Q9</accession>
<dbReference type="Proteomes" id="UP000503251">
    <property type="component" value="Chromosome"/>
</dbReference>
<organism evidence="4 5">
    <name type="scientific">Oceanidesulfovibrio marinus</name>
    <dbReference type="NCBI Taxonomy" id="370038"/>
    <lineage>
        <taxon>Bacteria</taxon>
        <taxon>Pseudomonadati</taxon>
        <taxon>Thermodesulfobacteriota</taxon>
        <taxon>Desulfovibrionia</taxon>
        <taxon>Desulfovibrionales</taxon>
        <taxon>Desulfovibrionaceae</taxon>
        <taxon>Oceanidesulfovibrio</taxon>
    </lineage>
</organism>
<dbReference type="InterPro" id="IPR050272">
    <property type="entry name" value="Isochorismatase-like_hydrls"/>
</dbReference>
<dbReference type="InterPro" id="IPR000868">
    <property type="entry name" value="Isochorismatase-like_dom"/>
</dbReference>